<accession>A0ABQ5MT30</accession>
<keyword evidence="2" id="KW-1133">Transmembrane helix</keyword>
<name>A0ABQ5MT30_9MICC</name>
<comment type="similarity">
    <text evidence="1">Belongs to the peptidase A24 family.</text>
</comment>
<evidence type="ECO:0000313" key="5">
    <source>
        <dbReference type="Proteomes" id="UP001209654"/>
    </source>
</evidence>
<evidence type="ECO:0000256" key="1">
    <source>
        <dbReference type="ARBA" id="ARBA00005801"/>
    </source>
</evidence>
<evidence type="ECO:0000313" key="4">
    <source>
        <dbReference type="EMBL" id="GLB67140.1"/>
    </source>
</evidence>
<comment type="caution">
    <text evidence="4">The sequence shown here is derived from an EMBL/GenBank/DDBJ whole genome shotgun (WGS) entry which is preliminary data.</text>
</comment>
<evidence type="ECO:0000259" key="3">
    <source>
        <dbReference type="Pfam" id="PF01478"/>
    </source>
</evidence>
<keyword evidence="2" id="KW-0472">Membrane</keyword>
<dbReference type="PANTHER" id="PTHR30487">
    <property type="entry name" value="TYPE 4 PREPILIN-LIKE PROTEINS LEADER PEPTIDE-PROCESSING ENZYME"/>
    <property type="match status" value="1"/>
</dbReference>
<keyword evidence="2" id="KW-0812">Transmembrane</keyword>
<proteinExistence type="inferred from homology"/>
<reference evidence="4 5" key="1">
    <citation type="journal article" date="2023" name="Int. J. Syst. Evol. Microbiol.">
        <title>Arthrobacter mangrovi sp. nov., an actinobacterium isolated from the rhizosphere of a mangrove.</title>
        <authorList>
            <person name="Hamada M."/>
            <person name="Saitou S."/>
            <person name="Enomoto N."/>
            <person name="Nanri K."/>
            <person name="Hidaka K."/>
            <person name="Miura T."/>
            <person name="Tamura T."/>
        </authorList>
    </citation>
    <scope>NUCLEOTIDE SEQUENCE [LARGE SCALE GENOMIC DNA]</scope>
    <source>
        <strain evidence="4 5">NBRC 112813</strain>
    </source>
</reference>
<gene>
    <name evidence="4" type="ORF">AHIS1636_15790</name>
</gene>
<evidence type="ECO:0000256" key="2">
    <source>
        <dbReference type="SAM" id="Phobius"/>
    </source>
</evidence>
<feature type="transmembrane region" description="Helical" evidence="2">
    <location>
        <begin position="113"/>
        <end position="130"/>
    </location>
</feature>
<keyword evidence="5" id="KW-1185">Reference proteome</keyword>
<dbReference type="Pfam" id="PF01478">
    <property type="entry name" value="Peptidase_A24"/>
    <property type="match status" value="1"/>
</dbReference>
<dbReference type="EMBL" id="BRVS01000005">
    <property type="protein sequence ID" value="GLB67140.1"/>
    <property type="molecule type" value="Genomic_DNA"/>
</dbReference>
<dbReference type="InterPro" id="IPR050882">
    <property type="entry name" value="Prepilin_peptidase/N-MTase"/>
</dbReference>
<organism evidence="4 5">
    <name type="scientific">Arthrobacter mangrovi</name>
    <dbReference type="NCBI Taxonomy" id="2966350"/>
    <lineage>
        <taxon>Bacteria</taxon>
        <taxon>Bacillati</taxon>
        <taxon>Actinomycetota</taxon>
        <taxon>Actinomycetes</taxon>
        <taxon>Micrococcales</taxon>
        <taxon>Micrococcaceae</taxon>
        <taxon>Arthrobacter</taxon>
    </lineage>
</organism>
<sequence length="208" mass="21292">MDVIVAGSAALLGAVAGWFVFPLAQREDRTAVPRGWRGPMAVLAGLLCGLMAWFIGAIAVLPAFCYLAVMGVLLGAIDARHKLLPNRLVLPFLVGALVLLGLGAAVSGAWLQLLGGLLGGAALFALYLAMALIKPGGIGLGDVKLAAIVGLYAGYLGFDAWLLVLLGAFLLNAVAIVVLMLAKVLNRNSDIPFGPAMIAAALLAPLLA</sequence>
<feature type="transmembrane region" description="Helical" evidence="2">
    <location>
        <begin position="88"/>
        <end position="107"/>
    </location>
</feature>
<feature type="transmembrane region" description="Helical" evidence="2">
    <location>
        <begin position="50"/>
        <end position="76"/>
    </location>
</feature>
<feature type="transmembrane region" description="Helical" evidence="2">
    <location>
        <begin position="161"/>
        <end position="182"/>
    </location>
</feature>
<dbReference type="InterPro" id="IPR000045">
    <property type="entry name" value="Prepilin_IV_endopep_pep"/>
</dbReference>
<dbReference type="Proteomes" id="UP001209654">
    <property type="component" value="Unassembled WGS sequence"/>
</dbReference>
<protein>
    <recommendedName>
        <fullName evidence="3">Prepilin type IV endopeptidase peptidase domain-containing protein</fullName>
    </recommendedName>
</protein>
<feature type="domain" description="Prepilin type IV endopeptidase peptidase" evidence="3">
    <location>
        <begin position="66"/>
        <end position="176"/>
    </location>
</feature>
<dbReference type="PANTHER" id="PTHR30487:SF0">
    <property type="entry name" value="PREPILIN LEADER PEPTIDASE_N-METHYLTRANSFERASE-RELATED"/>
    <property type="match status" value="1"/>
</dbReference>
<dbReference type="Gene3D" id="1.20.120.1220">
    <property type="match status" value="1"/>
</dbReference>